<gene>
    <name evidence="2" type="ORF">MCM1_2165</name>
</gene>
<evidence type="ECO:0000256" key="1">
    <source>
        <dbReference type="SAM" id="MobiDB-lite"/>
    </source>
</evidence>
<feature type="compositionally biased region" description="Polar residues" evidence="1">
    <location>
        <begin position="379"/>
        <end position="393"/>
    </location>
</feature>
<reference evidence="3" key="1">
    <citation type="submission" date="2014-06" db="EMBL/GenBank/DDBJ databases">
        <title>The complete genome sequence of Methanosarcina barkeri CM1.</title>
        <authorList>
            <consortium name="Pastoral Greenhouse Gas Research Consortium"/>
            <person name="Lambie S.C."/>
            <person name="Leahy S.C."/>
            <person name="Kelly W.J."/>
            <person name="Li D."/>
            <person name="Reilly K."/>
            <person name="Attwood G.T."/>
            <person name="Altermann E."/>
        </authorList>
    </citation>
    <scope>NUCLEOTIDE SEQUENCE [LARGE SCALE GENOMIC DNA]</scope>
    <source>
        <strain evidence="3">CM1</strain>
    </source>
</reference>
<name>A0A0G3CB12_METBA</name>
<organism evidence="2 3">
    <name type="scientific">Methanosarcina barkeri CM1</name>
    <dbReference type="NCBI Taxonomy" id="796385"/>
    <lineage>
        <taxon>Archaea</taxon>
        <taxon>Methanobacteriati</taxon>
        <taxon>Methanobacteriota</taxon>
        <taxon>Stenosarchaea group</taxon>
        <taxon>Methanomicrobia</taxon>
        <taxon>Methanosarcinales</taxon>
        <taxon>Methanosarcinaceae</taxon>
        <taxon>Methanosarcina</taxon>
    </lineage>
</organism>
<proteinExistence type="predicted"/>
<dbReference type="EMBL" id="CP008746">
    <property type="protein sequence ID" value="AKJ39184.1"/>
    <property type="molecule type" value="Genomic_DNA"/>
</dbReference>
<dbReference type="AlphaFoldDB" id="A0A0G3CB12"/>
<evidence type="ECO:0000313" key="2">
    <source>
        <dbReference type="EMBL" id="AKJ39184.1"/>
    </source>
</evidence>
<feature type="compositionally biased region" description="Polar residues" evidence="1">
    <location>
        <begin position="338"/>
        <end position="369"/>
    </location>
</feature>
<protein>
    <submittedName>
        <fullName evidence="2">Uncharacterized protein</fullName>
    </submittedName>
</protein>
<feature type="region of interest" description="Disordered" evidence="1">
    <location>
        <begin position="51"/>
        <end position="92"/>
    </location>
</feature>
<reference evidence="2 3" key="2">
    <citation type="journal article" date="2015" name="Stand. Genomic Sci.">
        <title>The complete genome sequence of the rumen methanogen Methanosarcina barkeri CM1.</title>
        <authorList>
            <person name="Lambie S.C."/>
            <person name="Kelly W.J."/>
            <person name="Leahy S.C."/>
            <person name="Li D."/>
            <person name="Reilly K."/>
            <person name="McAllister T.A."/>
            <person name="Valle E.R."/>
            <person name="Attwood G.T."/>
            <person name="Altermann E."/>
        </authorList>
    </citation>
    <scope>NUCLEOTIDE SEQUENCE [LARGE SCALE GENOMIC DNA]</scope>
    <source>
        <strain evidence="2 3">CM1</strain>
    </source>
</reference>
<dbReference type="Proteomes" id="UP000035331">
    <property type="component" value="Chromosome"/>
</dbReference>
<accession>A0A0G3CB12</accession>
<sequence>MKKSKNFRCLVYLIIMLILLSIIPEVSFAAKGSSGHGKGNQDKYMREDVRNSSNNETDNIGDAGDSAVDKERFQNNSSVKDRNRTLEHKQEKNQLREELQVNKQEYNEAKGDFLKIRNLVRAGKLGPNSEEALNASKLYLNSSVNYMIAHLSSVKSNVAYSSGNGTDEKAIDVDEKIKLLEAEKAEIANASSQEEILVVIGSVRGVWNNAEKTSLESAGQTVSGKIGEFIEKSENLSEKLGTTVDNLNETGVNTTDLDTKLASYNFYVNSAKENKEALDAVYSGENVTRKDMEKANGYLRQSLRDIDTANDIIRQILNELKEYETENGNEIGVEDNQKTALNNTENTTGTNFSGGNYSINTDSPESGDNVSYGKEKSHSSGNDTGNLINKLQN</sequence>
<feature type="compositionally biased region" description="Basic and acidic residues" evidence="1">
    <location>
        <begin position="67"/>
        <end position="92"/>
    </location>
</feature>
<evidence type="ECO:0000313" key="3">
    <source>
        <dbReference type="Proteomes" id="UP000035331"/>
    </source>
</evidence>
<dbReference type="PATRIC" id="fig|796385.3.peg.2672"/>
<feature type="region of interest" description="Disordered" evidence="1">
    <location>
        <begin position="328"/>
        <end position="393"/>
    </location>
</feature>